<evidence type="ECO:0000313" key="10">
    <source>
        <dbReference type="Proteomes" id="UP001634394"/>
    </source>
</evidence>
<protein>
    <submittedName>
        <fullName evidence="9">Uncharacterized protein</fullName>
    </submittedName>
</protein>
<organism evidence="9 10">
    <name type="scientific">Sinanodonta woodiana</name>
    <name type="common">Chinese pond mussel</name>
    <name type="synonym">Anodonta woodiana</name>
    <dbReference type="NCBI Taxonomy" id="1069815"/>
    <lineage>
        <taxon>Eukaryota</taxon>
        <taxon>Metazoa</taxon>
        <taxon>Spiralia</taxon>
        <taxon>Lophotrochozoa</taxon>
        <taxon>Mollusca</taxon>
        <taxon>Bivalvia</taxon>
        <taxon>Autobranchia</taxon>
        <taxon>Heteroconchia</taxon>
        <taxon>Palaeoheterodonta</taxon>
        <taxon>Unionida</taxon>
        <taxon>Unionoidea</taxon>
        <taxon>Unionidae</taxon>
        <taxon>Unioninae</taxon>
        <taxon>Sinanodonta</taxon>
    </lineage>
</organism>
<feature type="domain" description="Orange" evidence="8">
    <location>
        <begin position="88"/>
        <end position="121"/>
    </location>
</feature>
<dbReference type="InterPro" id="IPR003650">
    <property type="entry name" value="Orange_dom"/>
</dbReference>
<evidence type="ECO:0000256" key="3">
    <source>
        <dbReference type="ARBA" id="ARBA00023125"/>
    </source>
</evidence>
<feature type="region of interest" description="Disordered" evidence="6">
    <location>
        <begin position="1"/>
        <end position="27"/>
    </location>
</feature>
<evidence type="ECO:0000256" key="2">
    <source>
        <dbReference type="ARBA" id="ARBA00023015"/>
    </source>
</evidence>
<evidence type="ECO:0000313" key="9">
    <source>
        <dbReference type="EMBL" id="KAL3862404.1"/>
    </source>
</evidence>
<keyword evidence="3" id="KW-0238">DNA-binding</keyword>
<dbReference type="InterPro" id="IPR011598">
    <property type="entry name" value="bHLH_dom"/>
</dbReference>
<name>A0ABD3VLE0_SINWO</name>
<evidence type="ECO:0000256" key="5">
    <source>
        <dbReference type="ARBA" id="ARBA00023242"/>
    </source>
</evidence>
<dbReference type="InterPro" id="IPR050370">
    <property type="entry name" value="HES_HEY"/>
</dbReference>
<comment type="caution">
    <text evidence="9">The sequence shown here is derived from an EMBL/GenBank/DDBJ whole genome shotgun (WGS) entry which is preliminary data.</text>
</comment>
<dbReference type="InterPro" id="IPR036638">
    <property type="entry name" value="HLH_DNA-bd_sf"/>
</dbReference>
<evidence type="ECO:0000256" key="6">
    <source>
        <dbReference type="SAM" id="MobiDB-lite"/>
    </source>
</evidence>
<dbReference type="SMART" id="SM00353">
    <property type="entry name" value="HLH"/>
    <property type="match status" value="1"/>
</dbReference>
<evidence type="ECO:0000259" key="8">
    <source>
        <dbReference type="PROSITE" id="PS51054"/>
    </source>
</evidence>
<dbReference type="SMART" id="SM00511">
    <property type="entry name" value="ORANGE"/>
    <property type="match status" value="1"/>
</dbReference>
<keyword evidence="4" id="KW-0804">Transcription</keyword>
<keyword evidence="2" id="KW-0805">Transcription regulation</keyword>
<accession>A0ABD3VLE0</accession>
<dbReference type="Gene3D" id="4.10.280.10">
    <property type="entry name" value="Helix-loop-helix DNA-binding domain"/>
    <property type="match status" value="1"/>
</dbReference>
<proteinExistence type="predicted"/>
<dbReference type="Gene3D" id="6.10.250.980">
    <property type="match status" value="1"/>
</dbReference>
<evidence type="ECO:0000259" key="7">
    <source>
        <dbReference type="PROSITE" id="PS50888"/>
    </source>
</evidence>
<sequence>MHTDKVSTTGSDGSRKSSKPVMEKRRRARINSSLAELKDMLMDVMKAEGACHNKMEKADILEMTVRHLRHLQKQQYTGPIPSDVSSKYRMGYTECASEIRRLLESIETVDVEAKTRVIQHLANCVCKIVPPDNPGIHSSTPLSTAKVSQFVEIRPSKVINSSPNSSTHDISTSQATHSSQKPIKIATSAAVSQIGNVTTTTSGKDNGNKEFMEVNSNSPDMVTTTTLASQPLIVRMPHNSSLNFESCASAVDNTSSSSSVFSASTSYVSGNMPSAFQLLPSGLASGNFAFIIPTSVVTAGQLQGYVLPVYTQSAGLSPVSYITQGKCNAGETVQGPCHSSGVPFILEQKSPEKHANPIQNVSALGSSNVYVFPFTKNSVPQSISINVEDNLPRTLTQQIVPSISNSHQSFVHFQPFPSAYEQQQQQSTQNMWRPW</sequence>
<feature type="domain" description="BHLH" evidence="7">
    <location>
        <begin position="14"/>
        <end position="71"/>
    </location>
</feature>
<gene>
    <name evidence="9" type="ORF">ACJMK2_008373</name>
</gene>
<dbReference type="CDD" id="cd18913">
    <property type="entry name" value="bHLH-O_hairy_like"/>
    <property type="match status" value="1"/>
</dbReference>
<dbReference type="SUPFAM" id="SSF47459">
    <property type="entry name" value="HLH, helix-loop-helix DNA-binding domain"/>
    <property type="match status" value="1"/>
</dbReference>
<comment type="subcellular location">
    <subcellularLocation>
        <location evidence="1">Nucleus</location>
    </subcellularLocation>
</comment>
<dbReference type="Pfam" id="PF00010">
    <property type="entry name" value="HLH"/>
    <property type="match status" value="1"/>
</dbReference>
<dbReference type="FunFam" id="4.10.280.10:FF:000009">
    <property type="entry name" value="Transcription factor HES-1"/>
    <property type="match status" value="1"/>
</dbReference>
<dbReference type="AlphaFoldDB" id="A0ABD3VLE0"/>
<evidence type="ECO:0000256" key="1">
    <source>
        <dbReference type="ARBA" id="ARBA00004123"/>
    </source>
</evidence>
<feature type="region of interest" description="Disordered" evidence="6">
    <location>
        <begin position="158"/>
        <end position="181"/>
    </location>
</feature>
<dbReference type="PROSITE" id="PS51054">
    <property type="entry name" value="ORANGE"/>
    <property type="match status" value="1"/>
</dbReference>
<keyword evidence="5" id="KW-0539">Nucleus</keyword>
<keyword evidence="10" id="KW-1185">Reference proteome</keyword>
<dbReference type="EMBL" id="JBJQND010000011">
    <property type="protein sequence ID" value="KAL3862404.1"/>
    <property type="molecule type" value="Genomic_DNA"/>
</dbReference>
<dbReference type="GO" id="GO:0005634">
    <property type="term" value="C:nucleus"/>
    <property type="evidence" value="ECO:0007669"/>
    <property type="project" value="UniProtKB-SubCell"/>
</dbReference>
<feature type="compositionally biased region" description="Polar residues" evidence="6">
    <location>
        <begin position="1"/>
        <end position="12"/>
    </location>
</feature>
<reference evidence="9 10" key="1">
    <citation type="submission" date="2024-11" db="EMBL/GenBank/DDBJ databases">
        <title>Chromosome-level genome assembly of the freshwater bivalve Anodonta woodiana.</title>
        <authorList>
            <person name="Chen X."/>
        </authorList>
    </citation>
    <scope>NUCLEOTIDE SEQUENCE [LARGE SCALE GENOMIC DNA]</scope>
    <source>
        <strain evidence="9">MN2024</strain>
        <tissue evidence="9">Gills</tissue>
    </source>
</reference>
<dbReference type="Pfam" id="PF07527">
    <property type="entry name" value="Hairy_orange"/>
    <property type="match status" value="1"/>
</dbReference>
<dbReference type="Proteomes" id="UP001634394">
    <property type="component" value="Unassembled WGS sequence"/>
</dbReference>
<evidence type="ECO:0000256" key="4">
    <source>
        <dbReference type="ARBA" id="ARBA00023163"/>
    </source>
</evidence>
<dbReference type="SUPFAM" id="SSF158457">
    <property type="entry name" value="Orange domain-like"/>
    <property type="match status" value="1"/>
</dbReference>
<dbReference type="PROSITE" id="PS50888">
    <property type="entry name" value="BHLH"/>
    <property type="match status" value="1"/>
</dbReference>
<dbReference type="PANTHER" id="PTHR10985">
    <property type="entry name" value="BASIC HELIX-LOOP-HELIX TRANSCRIPTION FACTOR, HES-RELATED"/>
    <property type="match status" value="1"/>
</dbReference>
<dbReference type="GO" id="GO:0003677">
    <property type="term" value="F:DNA binding"/>
    <property type="evidence" value="ECO:0007669"/>
    <property type="project" value="UniProtKB-KW"/>
</dbReference>